<dbReference type="SUPFAM" id="SSF51735">
    <property type="entry name" value="NAD(P)-binding Rossmann-fold domains"/>
    <property type="match status" value="1"/>
</dbReference>
<comment type="caution">
    <text evidence="4">The sequence shown here is derived from an EMBL/GenBank/DDBJ whole genome shotgun (WGS) entry which is preliminary data.</text>
</comment>
<name>A0AAV9NBI5_9EURO</name>
<evidence type="ECO:0000313" key="5">
    <source>
        <dbReference type="Proteomes" id="UP001358417"/>
    </source>
</evidence>
<keyword evidence="2" id="KW-0521">NADP</keyword>
<dbReference type="Proteomes" id="UP001358417">
    <property type="component" value="Unassembled WGS sequence"/>
</dbReference>
<dbReference type="AlphaFoldDB" id="A0AAV9NBI5"/>
<reference evidence="4 5" key="1">
    <citation type="submission" date="2023-08" db="EMBL/GenBank/DDBJ databases">
        <title>Black Yeasts Isolated from many extreme environments.</title>
        <authorList>
            <person name="Coleine C."/>
            <person name="Stajich J.E."/>
            <person name="Selbmann L."/>
        </authorList>
    </citation>
    <scope>NUCLEOTIDE SEQUENCE [LARGE SCALE GENOMIC DNA]</scope>
    <source>
        <strain evidence="4 5">CCFEE 5792</strain>
    </source>
</reference>
<accession>A0AAV9NBI5</accession>
<dbReference type="InterPro" id="IPR036291">
    <property type="entry name" value="NAD(P)-bd_dom_sf"/>
</dbReference>
<evidence type="ECO:0000256" key="3">
    <source>
        <dbReference type="ARBA" id="ARBA00023002"/>
    </source>
</evidence>
<evidence type="ECO:0000256" key="2">
    <source>
        <dbReference type="ARBA" id="ARBA00022857"/>
    </source>
</evidence>
<protein>
    <recommendedName>
        <fullName evidence="6">NAD(P)-binding protein</fullName>
    </recommendedName>
</protein>
<dbReference type="Gene3D" id="3.40.50.720">
    <property type="entry name" value="NAD(P)-binding Rossmann-like Domain"/>
    <property type="match status" value="1"/>
</dbReference>
<dbReference type="RefSeq" id="XP_064705682.1">
    <property type="nucleotide sequence ID" value="XM_064846702.1"/>
</dbReference>
<organism evidence="4 5">
    <name type="scientific">Exophiala bonariae</name>
    <dbReference type="NCBI Taxonomy" id="1690606"/>
    <lineage>
        <taxon>Eukaryota</taxon>
        <taxon>Fungi</taxon>
        <taxon>Dikarya</taxon>
        <taxon>Ascomycota</taxon>
        <taxon>Pezizomycotina</taxon>
        <taxon>Eurotiomycetes</taxon>
        <taxon>Chaetothyriomycetidae</taxon>
        <taxon>Chaetothyriales</taxon>
        <taxon>Herpotrichiellaceae</taxon>
        <taxon>Exophiala</taxon>
    </lineage>
</organism>
<evidence type="ECO:0008006" key="6">
    <source>
        <dbReference type="Google" id="ProtNLM"/>
    </source>
</evidence>
<sequence>MGNILTFVNETYPPKPLITEQELDDQSGKVFIVTGSTAGVGKELAGILYSRNARVYVAARSTEKAEGVIYALKNRYSTSTGDLVFLHLDLNDLTTVKKSVTEFLSKENRLDILWNNAAILAPPAGSRSEQGYDQQLSVNTLGPFLFTKLLTPMLLKTAKISTPGSVRVMFVSSSATYLGAPTGGVDVARLVARHHYSPFEMYAVSKAGDALYALHFAKLYGKEGVISTSGNPGNLVSELQREFNWFNRWLMALISYEAIFGAYTELYAGFSPDITLEENGAWIRPWGRIGRLRQDILDGRSKEEGGTGNAEAFWRWSEEEVGPYM</sequence>
<keyword evidence="3" id="KW-0560">Oxidoreductase</keyword>
<dbReference type="GeneID" id="89971301"/>
<dbReference type="EMBL" id="JAVRRD010000015">
    <property type="protein sequence ID" value="KAK5051455.1"/>
    <property type="molecule type" value="Genomic_DNA"/>
</dbReference>
<dbReference type="PANTHER" id="PTHR24320:SF236">
    <property type="entry name" value="SHORT-CHAIN DEHYDROGENASE-RELATED"/>
    <property type="match status" value="1"/>
</dbReference>
<dbReference type="PANTHER" id="PTHR24320">
    <property type="entry name" value="RETINOL DEHYDROGENASE"/>
    <property type="match status" value="1"/>
</dbReference>
<dbReference type="Pfam" id="PF00106">
    <property type="entry name" value="adh_short"/>
    <property type="match status" value="1"/>
</dbReference>
<evidence type="ECO:0000313" key="4">
    <source>
        <dbReference type="EMBL" id="KAK5051455.1"/>
    </source>
</evidence>
<gene>
    <name evidence="4" type="ORF">LTR84_003107</name>
</gene>
<keyword evidence="5" id="KW-1185">Reference proteome</keyword>
<dbReference type="GO" id="GO:0016491">
    <property type="term" value="F:oxidoreductase activity"/>
    <property type="evidence" value="ECO:0007669"/>
    <property type="project" value="UniProtKB-KW"/>
</dbReference>
<evidence type="ECO:0000256" key="1">
    <source>
        <dbReference type="ARBA" id="ARBA00006484"/>
    </source>
</evidence>
<proteinExistence type="inferred from homology"/>
<comment type="similarity">
    <text evidence="1">Belongs to the short-chain dehydrogenases/reductases (SDR) family.</text>
</comment>
<dbReference type="InterPro" id="IPR002347">
    <property type="entry name" value="SDR_fam"/>
</dbReference>
<dbReference type="PRINTS" id="PR00081">
    <property type="entry name" value="GDHRDH"/>
</dbReference>